<dbReference type="Proteomes" id="UP000243807">
    <property type="component" value="Chromosome"/>
</dbReference>
<dbReference type="HAMAP" id="MF_02019">
    <property type="entry name" value="MurF"/>
    <property type="match status" value="1"/>
</dbReference>
<feature type="domain" description="Mur ligase C-terminal" evidence="12">
    <location>
        <begin position="310"/>
        <end position="432"/>
    </location>
</feature>
<keyword evidence="8 10" id="KW-0131">Cell cycle</keyword>
<evidence type="ECO:0000256" key="6">
    <source>
        <dbReference type="ARBA" id="ARBA00022960"/>
    </source>
</evidence>
<reference evidence="14 15" key="1">
    <citation type="submission" date="2017-01" db="EMBL/GenBank/DDBJ databases">
        <title>Draft sequence of Acidihalobacter ferrooxidans strain DSM 14175 (strain V8).</title>
        <authorList>
            <person name="Khaleque H.N."/>
            <person name="Ramsay J.P."/>
            <person name="Murphy R.J.T."/>
            <person name="Kaksonen A.H."/>
            <person name="Boxall N.J."/>
            <person name="Watkin E.L.J."/>
        </authorList>
    </citation>
    <scope>NUCLEOTIDE SEQUENCE [LARGE SCALE GENOMIC DNA]</scope>
    <source>
        <strain evidence="14 15">V8</strain>
    </source>
</reference>
<dbReference type="PANTHER" id="PTHR43024:SF1">
    <property type="entry name" value="UDP-N-ACETYLMURAMOYL-TRIPEPTIDE--D-ALANYL-D-ALANINE LIGASE"/>
    <property type="match status" value="1"/>
</dbReference>
<evidence type="ECO:0000256" key="5">
    <source>
        <dbReference type="ARBA" id="ARBA00022840"/>
    </source>
</evidence>
<dbReference type="PANTHER" id="PTHR43024">
    <property type="entry name" value="UDP-N-ACETYLMURAMOYL-TRIPEPTIDE--D-ALANYL-D-ALANINE LIGASE"/>
    <property type="match status" value="1"/>
</dbReference>
<proteinExistence type="inferred from homology"/>
<dbReference type="NCBIfam" id="TIGR01143">
    <property type="entry name" value="murF"/>
    <property type="match status" value="1"/>
</dbReference>
<dbReference type="Gene3D" id="3.40.1390.10">
    <property type="entry name" value="MurE/MurF, N-terminal domain"/>
    <property type="match status" value="1"/>
</dbReference>
<evidence type="ECO:0000256" key="8">
    <source>
        <dbReference type="ARBA" id="ARBA00023306"/>
    </source>
</evidence>
<comment type="similarity">
    <text evidence="10">Belongs to the MurCDEF family. MurF subfamily.</text>
</comment>
<comment type="pathway">
    <text evidence="10 11">Cell wall biogenesis; peptidoglycan biosynthesis.</text>
</comment>
<evidence type="ECO:0000256" key="11">
    <source>
        <dbReference type="RuleBase" id="RU004136"/>
    </source>
</evidence>
<feature type="binding site" evidence="10">
    <location>
        <begin position="107"/>
        <end position="113"/>
    </location>
    <ligand>
        <name>ATP</name>
        <dbReference type="ChEBI" id="CHEBI:30616"/>
    </ligand>
</feature>
<dbReference type="SUPFAM" id="SSF63418">
    <property type="entry name" value="MurE/MurF N-terminal domain"/>
    <property type="match status" value="1"/>
</dbReference>
<dbReference type="GO" id="GO:0005524">
    <property type="term" value="F:ATP binding"/>
    <property type="evidence" value="ECO:0007669"/>
    <property type="project" value="UniProtKB-UniRule"/>
</dbReference>
<dbReference type="GO" id="GO:0071555">
    <property type="term" value="P:cell wall organization"/>
    <property type="evidence" value="ECO:0007669"/>
    <property type="project" value="UniProtKB-KW"/>
</dbReference>
<dbReference type="UniPathway" id="UPA00219"/>
<dbReference type="GO" id="GO:0047480">
    <property type="term" value="F:UDP-N-acetylmuramoyl-tripeptide-D-alanyl-D-alanine ligase activity"/>
    <property type="evidence" value="ECO:0007669"/>
    <property type="project" value="UniProtKB-UniRule"/>
</dbReference>
<dbReference type="InterPro" id="IPR036615">
    <property type="entry name" value="Mur_ligase_C_dom_sf"/>
</dbReference>
<dbReference type="AlphaFoldDB" id="A0A1P8UEA7"/>
<keyword evidence="9 10" id="KW-0961">Cell wall biogenesis/degradation</keyword>
<comment type="catalytic activity">
    <reaction evidence="10 11">
        <text>D-alanyl-D-alanine + UDP-N-acetyl-alpha-D-muramoyl-L-alanyl-gamma-D-glutamyl-meso-2,6-diaminopimelate + ATP = UDP-N-acetyl-alpha-D-muramoyl-L-alanyl-gamma-D-glutamyl-meso-2,6-diaminopimeloyl-D-alanyl-D-alanine + ADP + phosphate + H(+)</text>
        <dbReference type="Rhea" id="RHEA:28374"/>
        <dbReference type="ChEBI" id="CHEBI:15378"/>
        <dbReference type="ChEBI" id="CHEBI:30616"/>
        <dbReference type="ChEBI" id="CHEBI:43474"/>
        <dbReference type="ChEBI" id="CHEBI:57822"/>
        <dbReference type="ChEBI" id="CHEBI:61386"/>
        <dbReference type="ChEBI" id="CHEBI:83905"/>
        <dbReference type="ChEBI" id="CHEBI:456216"/>
        <dbReference type="EC" id="6.3.2.10"/>
    </reaction>
</comment>
<keyword evidence="1 10" id="KW-0963">Cytoplasm</keyword>
<gene>
    <name evidence="10" type="primary">murF</name>
    <name evidence="14" type="ORF">BW247_02700</name>
</gene>
<keyword evidence="3 10" id="KW-0132">Cell division</keyword>
<dbReference type="Pfam" id="PF08245">
    <property type="entry name" value="Mur_ligase_M"/>
    <property type="match status" value="1"/>
</dbReference>
<dbReference type="EC" id="6.3.2.10" evidence="10 11"/>
<dbReference type="Gene3D" id="3.40.1190.10">
    <property type="entry name" value="Mur-like, catalytic domain"/>
    <property type="match status" value="1"/>
</dbReference>
<evidence type="ECO:0000259" key="13">
    <source>
        <dbReference type="Pfam" id="PF08245"/>
    </source>
</evidence>
<evidence type="ECO:0000256" key="2">
    <source>
        <dbReference type="ARBA" id="ARBA00022598"/>
    </source>
</evidence>
<evidence type="ECO:0000256" key="4">
    <source>
        <dbReference type="ARBA" id="ARBA00022741"/>
    </source>
</evidence>
<dbReference type="STRING" id="1765967.BW247_02700"/>
<dbReference type="RefSeq" id="WP_076835569.1">
    <property type="nucleotide sequence ID" value="NZ_CP019434.1"/>
</dbReference>
<evidence type="ECO:0000313" key="14">
    <source>
        <dbReference type="EMBL" id="APZ42138.1"/>
    </source>
</evidence>
<keyword evidence="15" id="KW-1185">Reference proteome</keyword>
<accession>A0A1P8UEA7</accession>
<dbReference type="GO" id="GO:0009252">
    <property type="term" value="P:peptidoglycan biosynthetic process"/>
    <property type="evidence" value="ECO:0007669"/>
    <property type="project" value="UniProtKB-UniRule"/>
</dbReference>
<evidence type="ECO:0000313" key="15">
    <source>
        <dbReference type="Proteomes" id="UP000243807"/>
    </source>
</evidence>
<keyword evidence="6 10" id="KW-0133">Cell shape</keyword>
<dbReference type="GO" id="GO:0008766">
    <property type="term" value="F:UDP-N-acetylmuramoylalanyl-D-glutamyl-2,6-diaminopimelate-D-alanyl-D-alanine ligase activity"/>
    <property type="evidence" value="ECO:0007669"/>
    <property type="project" value="RHEA"/>
</dbReference>
<dbReference type="GO" id="GO:0008360">
    <property type="term" value="P:regulation of cell shape"/>
    <property type="evidence" value="ECO:0007669"/>
    <property type="project" value="UniProtKB-KW"/>
</dbReference>
<protein>
    <recommendedName>
        <fullName evidence="10 11">UDP-N-acetylmuramoyl-tripeptide--D-alanyl-D-alanine ligase</fullName>
        <ecNumber evidence="10 11">6.3.2.10</ecNumber>
    </recommendedName>
    <alternativeName>
        <fullName evidence="10">D-alanyl-D-alanine-adding enzyme</fullName>
    </alternativeName>
</protein>
<sequence length="456" mass="47473">MNRWRLSQIAAWTQGRLEGADVEVAAVTTDTRKPDPQALFVALAGPHFDGHDFIRGAGVPDVAAVMVQREVAGAQPRVVVDDTLVGLRRFAHGWRGCIGACVVALTGSNGKTTVKEMLAAILSHDGDTLATRGNLNNHIGVPLTLLEVTQAHRYAVIEMGANHPGEIAALTALAQPRVALVNNAGPAHLEGFGSLAGVAAAKGEIYGGLGADGVAVINAEDRFAPYWMDLNQGREVLRFALDAEAEVRGTQQADGRLHIVTPLGEIQVDLQLPGRHNAMNALAATAAAVAAEADLEAIRAGLEAVRSVPGRLRRLSGAHGVQVLDDSYNANPGSLAAGLAVLAEAAVPRWLVIGDMAELGNTAAQAHREVGERARAAGIERLFAFGPLSAEAASAFGDGAEHHTQMNDLIEAISSAVVRAAQPPCVLVKGSRSMGMERVVQALSATAGAEEHAHAV</sequence>
<dbReference type="InterPro" id="IPR005863">
    <property type="entry name" value="UDP-N-AcMur_synth"/>
</dbReference>
<keyword evidence="5 10" id="KW-0067">ATP-binding</keyword>
<feature type="domain" description="Mur ligase central" evidence="13">
    <location>
        <begin position="106"/>
        <end position="288"/>
    </location>
</feature>
<dbReference type="InterPro" id="IPR051046">
    <property type="entry name" value="MurCDEF_CellWall_CoF430Synth"/>
</dbReference>
<keyword evidence="2 10" id="KW-0436">Ligase</keyword>
<dbReference type="Gene3D" id="3.90.190.20">
    <property type="entry name" value="Mur ligase, C-terminal domain"/>
    <property type="match status" value="1"/>
</dbReference>
<evidence type="ECO:0000256" key="1">
    <source>
        <dbReference type="ARBA" id="ARBA00022490"/>
    </source>
</evidence>
<evidence type="ECO:0000256" key="3">
    <source>
        <dbReference type="ARBA" id="ARBA00022618"/>
    </source>
</evidence>
<evidence type="ECO:0000256" key="10">
    <source>
        <dbReference type="HAMAP-Rule" id="MF_02019"/>
    </source>
</evidence>
<comment type="subcellular location">
    <subcellularLocation>
        <location evidence="10 11">Cytoplasm</location>
    </subcellularLocation>
</comment>
<dbReference type="InterPro" id="IPR013221">
    <property type="entry name" value="Mur_ligase_cen"/>
</dbReference>
<dbReference type="InterPro" id="IPR004101">
    <property type="entry name" value="Mur_ligase_C"/>
</dbReference>
<name>A0A1P8UEA7_9GAMM</name>
<dbReference type="EMBL" id="CP019434">
    <property type="protein sequence ID" value="APZ42138.1"/>
    <property type="molecule type" value="Genomic_DNA"/>
</dbReference>
<dbReference type="GO" id="GO:0051301">
    <property type="term" value="P:cell division"/>
    <property type="evidence" value="ECO:0007669"/>
    <property type="project" value="UniProtKB-KW"/>
</dbReference>
<evidence type="ECO:0000256" key="7">
    <source>
        <dbReference type="ARBA" id="ARBA00022984"/>
    </source>
</evidence>
<organism evidence="14 15">
    <name type="scientific">Acidihalobacter ferrooxydans</name>
    <dbReference type="NCBI Taxonomy" id="1765967"/>
    <lineage>
        <taxon>Bacteria</taxon>
        <taxon>Pseudomonadati</taxon>
        <taxon>Pseudomonadota</taxon>
        <taxon>Gammaproteobacteria</taxon>
        <taxon>Chromatiales</taxon>
        <taxon>Ectothiorhodospiraceae</taxon>
        <taxon>Acidihalobacter</taxon>
    </lineage>
</organism>
<dbReference type="SUPFAM" id="SSF53623">
    <property type="entry name" value="MurD-like peptide ligases, catalytic domain"/>
    <property type="match status" value="1"/>
</dbReference>
<dbReference type="KEGG" id="afy:BW247_02700"/>
<comment type="function">
    <text evidence="10 11">Involved in cell wall formation. Catalyzes the final step in the synthesis of UDP-N-acetylmuramoyl-pentapeptide, the precursor of murein.</text>
</comment>
<dbReference type="Pfam" id="PF02875">
    <property type="entry name" value="Mur_ligase_C"/>
    <property type="match status" value="1"/>
</dbReference>
<keyword evidence="7 10" id="KW-0573">Peptidoglycan synthesis</keyword>
<dbReference type="InterPro" id="IPR035911">
    <property type="entry name" value="MurE/MurF_N"/>
</dbReference>
<dbReference type="SUPFAM" id="SSF53244">
    <property type="entry name" value="MurD-like peptide ligases, peptide-binding domain"/>
    <property type="match status" value="1"/>
</dbReference>
<dbReference type="GO" id="GO:0005737">
    <property type="term" value="C:cytoplasm"/>
    <property type="evidence" value="ECO:0007669"/>
    <property type="project" value="UniProtKB-SubCell"/>
</dbReference>
<evidence type="ECO:0000256" key="9">
    <source>
        <dbReference type="ARBA" id="ARBA00023316"/>
    </source>
</evidence>
<dbReference type="OrthoDB" id="9801978at2"/>
<dbReference type="InterPro" id="IPR036565">
    <property type="entry name" value="Mur-like_cat_sf"/>
</dbReference>
<evidence type="ECO:0000259" key="12">
    <source>
        <dbReference type="Pfam" id="PF02875"/>
    </source>
</evidence>
<keyword evidence="4 10" id="KW-0547">Nucleotide-binding</keyword>